<accession>A0A5S4G1W8</accession>
<dbReference type="EMBL" id="VCKZ01000553">
    <property type="protein sequence ID" value="TMR26514.1"/>
    <property type="molecule type" value="Genomic_DNA"/>
</dbReference>
<dbReference type="Pfam" id="PF13977">
    <property type="entry name" value="TetR_C_6"/>
    <property type="match status" value="1"/>
</dbReference>
<keyword evidence="3 5" id="KW-0238">DNA-binding</keyword>
<dbReference type="PANTHER" id="PTHR30055:SF234">
    <property type="entry name" value="HTH-TYPE TRANSCRIPTIONAL REGULATOR BETI"/>
    <property type="match status" value="1"/>
</dbReference>
<dbReference type="InterPro" id="IPR001647">
    <property type="entry name" value="HTH_TetR"/>
</dbReference>
<dbReference type="InterPro" id="IPR039538">
    <property type="entry name" value="BetI_C"/>
</dbReference>
<keyword evidence="1" id="KW-0678">Repressor</keyword>
<keyword evidence="9" id="KW-1185">Reference proteome</keyword>
<feature type="region of interest" description="Disordered" evidence="6">
    <location>
        <begin position="190"/>
        <end position="235"/>
    </location>
</feature>
<dbReference type="SUPFAM" id="SSF46689">
    <property type="entry name" value="Homeodomain-like"/>
    <property type="match status" value="1"/>
</dbReference>
<protein>
    <submittedName>
        <fullName evidence="8">TetR/AcrR family transcriptional regulator</fullName>
    </submittedName>
</protein>
<dbReference type="PROSITE" id="PS50977">
    <property type="entry name" value="HTH_TETR_2"/>
    <property type="match status" value="1"/>
</dbReference>
<sequence>MADGEVPTRIRLLEAAVAVMAEGGWAAVTSRVVADRAQANNALVHYYFGSVDALRRAAVMHAVEKELEGPVEAILRAGDALAGVADAVRELVARGPGTAGQRVMVEAMLHGIRDAELRAETERQIRMFRDLLAARLAENQAAGTLRADADPRGLAVVIAALLDGLLMHVLIDPETEAGDAAAGLLALLRAPGTEPGSASGTAPGPASGTEPDPAPHRAAGRADEDGGDEDDATRQ</sequence>
<dbReference type="Proteomes" id="UP000305238">
    <property type="component" value="Unassembled WGS sequence"/>
</dbReference>
<name>A0A5S4G1W8_9ACTN</name>
<dbReference type="Pfam" id="PF00440">
    <property type="entry name" value="TetR_N"/>
    <property type="match status" value="1"/>
</dbReference>
<dbReference type="Gene3D" id="1.10.357.10">
    <property type="entry name" value="Tetracycline Repressor, domain 2"/>
    <property type="match status" value="1"/>
</dbReference>
<evidence type="ECO:0000256" key="6">
    <source>
        <dbReference type="SAM" id="MobiDB-lite"/>
    </source>
</evidence>
<dbReference type="InterPro" id="IPR036271">
    <property type="entry name" value="Tet_transcr_reg_TetR-rel_C_sf"/>
</dbReference>
<evidence type="ECO:0000256" key="5">
    <source>
        <dbReference type="PROSITE-ProRule" id="PRU00335"/>
    </source>
</evidence>
<evidence type="ECO:0000256" key="3">
    <source>
        <dbReference type="ARBA" id="ARBA00023125"/>
    </source>
</evidence>
<evidence type="ECO:0000256" key="4">
    <source>
        <dbReference type="ARBA" id="ARBA00023163"/>
    </source>
</evidence>
<evidence type="ECO:0000256" key="1">
    <source>
        <dbReference type="ARBA" id="ARBA00022491"/>
    </source>
</evidence>
<dbReference type="OrthoDB" id="5242433at2"/>
<dbReference type="SUPFAM" id="SSF48498">
    <property type="entry name" value="Tetracyclin repressor-like, C-terminal domain"/>
    <property type="match status" value="1"/>
</dbReference>
<dbReference type="InterPro" id="IPR009057">
    <property type="entry name" value="Homeodomain-like_sf"/>
</dbReference>
<dbReference type="GO" id="GO:0000976">
    <property type="term" value="F:transcription cis-regulatory region binding"/>
    <property type="evidence" value="ECO:0007669"/>
    <property type="project" value="TreeGrafter"/>
</dbReference>
<dbReference type="PANTHER" id="PTHR30055">
    <property type="entry name" value="HTH-TYPE TRANSCRIPTIONAL REGULATOR RUTR"/>
    <property type="match status" value="1"/>
</dbReference>
<comment type="caution">
    <text evidence="8">The sequence shown here is derived from an EMBL/GenBank/DDBJ whole genome shotgun (WGS) entry which is preliminary data.</text>
</comment>
<evidence type="ECO:0000313" key="8">
    <source>
        <dbReference type="EMBL" id="TMR26514.1"/>
    </source>
</evidence>
<feature type="DNA-binding region" description="H-T-H motif" evidence="5">
    <location>
        <begin position="29"/>
        <end position="48"/>
    </location>
</feature>
<evidence type="ECO:0000313" key="9">
    <source>
        <dbReference type="Proteomes" id="UP000305238"/>
    </source>
</evidence>
<keyword evidence="2" id="KW-0805">Transcription regulation</keyword>
<feature type="domain" description="HTH tetR-type" evidence="7">
    <location>
        <begin position="6"/>
        <end position="66"/>
    </location>
</feature>
<evidence type="ECO:0000256" key="2">
    <source>
        <dbReference type="ARBA" id="ARBA00023015"/>
    </source>
</evidence>
<reference evidence="8 9" key="1">
    <citation type="submission" date="2019-05" db="EMBL/GenBank/DDBJ databases">
        <title>Draft genome sequence of Actinomadura geliboluensis A8036.</title>
        <authorList>
            <person name="Saricaoglu S."/>
            <person name="Isik K."/>
        </authorList>
    </citation>
    <scope>NUCLEOTIDE SEQUENCE [LARGE SCALE GENOMIC DNA]</scope>
    <source>
        <strain evidence="8 9">A8036</strain>
    </source>
</reference>
<evidence type="ECO:0000259" key="7">
    <source>
        <dbReference type="PROSITE" id="PS50977"/>
    </source>
</evidence>
<feature type="compositionally biased region" description="Acidic residues" evidence="6">
    <location>
        <begin position="225"/>
        <end position="235"/>
    </location>
</feature>
<dbReference type="RefSeq" id="WP_138641888.1">
    <property type="nucleotide sequence ID" value="NZ_VCKZ01000553.1"/>
</dbReference>
<dbReference type="InterPro" id="IPR050109">
    <property type="entry name" value="HTH-type_TetR-like_transc_reg"/>
</dbReference>
<keyword evidence="4" id="KW-0804">Transcription</keyword>
<dbReference type="AlphaFoldDB" id="A0A5S4G1W8"/>
<gene>
    <name evidence="8" type="ORF">ETD96_41090</name>
</gene>
<dbReference type="GO" id="GO:0003700">
    <property type="term" value="F:DNA-binding transcription factor activity"/>
    <property type="evidence" value="ECO:0007669"/>
    <property type="project" value="TreeGrafter"/>
</dbReference>
<organism evidence="8 9">
    <name type="scientific">Actinomadura geliboluensis</name>
    <dbReference type="NCBI Taxonomy" id="882440"/>
    <lineage>
        <taxon>Bacteria</taxon>
        <taxon>Bacillati</taxon>
        <taxon>Actinomycetota</taxon>
        <taxon>Actinomycetes</taxon>
        <taxon>Streptosporangiales</taxon>
        <taxon>Thermomonosporaceae</taxon>
        <taxon>Actinomadura</taxon>
    </lineage>
</organism>
<proteinExistence type="predicted"/>